<evidence type="ECO:0000256" key="1">
    <source>
        <dbReference type="ARBA" id="ARBA00023002"/>
    </source>
</evidence>
<dbReference type="InterPro" id="IPR050268">
    <property type="entry name" value="NADH-dep_flavin_reductase"/>
</dbReference>
<evidence type="ECO:0000313" key="3">
    <source>
        <dbReference type="EMBL" id="AXF86001.1"/>
    </source>
</evidence>
<keyword evidence="1 3" id="KW-0560">Oxidoreductase</keyword>
<keyword evidence="3" id="KW-0503">Monooxygenase</keyword>
<dbReference type="InterPro" id="IPR002563">
    <property type="entry name" value="Flavin_Rdtase-like_dom"/>
</dbReference>
<reference evidence="4" key="1">
    <citation type="submission" date="2018-07" db="EMBL/GenBank/DDBJ databases">
        <authorList>
            <person name="Kim H."/>
        </authorList>
    </citation>
    <scope>NUCLEOTIDE SEQUENCE [LARGE SCALE GENOMIC DNA]</scope>
    <source>
        <strain evidence="4">F02</strain>
    </source>
</reference>
<evidence type="ECO:0000313" key="4">
    <source>
        <dbReference type="Proteomes" id="UP000252182"/>
    </source>
</evidence>
<dbReference type="AlphaFoldDB" id="A0A345DCB3"/>
<keyword evidence="4" id="KW-1185">Reference proteome</keyword>
<gene>
    <name evidence="3" type="primary">hpaC</name>
    <name evidence="3" type="ORF">DTO96_101741</name>
</gene>
<dbReference type="SMART" id="SM00903">
    <property type="entry name" value="Flavin_Reduct"/>
    <property type="match status" value="1"/>
</dbReference>
<dbReference type="InterPro" id="IPR012349">
    <property type="entry name" value="Split_barrel_FMN-bd"/>
</dbReference>
<dbReference type="Pfam" id="PF01613">
    <property type="entry name" value="Flavin_Reduct"/>
    <property type="match status" value="1"/>
</dbReference>
<dbReference type="GO" id="GO:0010181">
    <property type="term" value="F:FMN binding"/>
    <property type="evidence" value="ECO:0007669"/>
    <property type="project" value="InterPro"/>
</dbReference>
<dbReference type="PANTHER" id="PTHR30466">
    <property type="entry name" value="FLAVIN REDUCTASE"/>
    <property type="match status" value="1"/>
</dbReference>
<dbReference type="PANTHER" id="PTHR30466:SF1">
    <property type="entry name" value="FMN REDUCTASE (NADH) RUTF"/>
    <property type="match status" value="1"/>
</dbReference>
<dbReference type="GO" id="GO:0004497">
    <property type="term" value="F:monooxygenase activity"/>
    <property type="evidence" value="ECO:0007669"/>
    <property type="project" value="UniProtKB-KW"/>
</dbReference>
<sequence length="164" mass="18183">MQDMYEALQKQFRESMARLGSSVCIVTTKGDAGLCGMTVSAVCSVTDTPATVMVCINRKSAMNAVFKANGHMGINVLNAQQKDVAMQFSGKTDFTMEQRFASDDWEHSTRLPRLKNAAATLNGDIIQTVEMGTHTIFFVTIARIYLDENPSALVYFNRQFHELA</sequence>
<dbReference type="RefSeq" id="WP_225972468.1">
    <property type="nucleotide sequence ID" value="NZ_CP031124.1"/>
</dbReference>
<accession>A0A345DCB3</accession>
<dbReference type="GO" id="GO:0006208">
    <property type="term" value="P:pyrimidine nucleobase catabolic process"/>
    <property type="evidence" value="ECO:0007669"/>
    <property type="project" value="TreeGrafter"/>
</dbReference>
<organism evidence="3 4">
    <name type="scientific">Ephemeroptericola cinctiostellae</name>
    <dbReference type="NCBI Taxonomy" id="2268024"/>
    <lineage>
        <taxon>Bacteria</taxon>
        <taxon>Pseudomonadati</taxon>
        <taxon>Pseudomonadota</taxon>
        <taxon>Betaproteobacteria</taxon>
        <taxon>Burkholderiales</taxon>
        <taxon>Burkholderiaceae</taxon>
        <taxon>Ephemeroptericola</taxon>
    </lineage>
</organism>
<dbReference type="EMBL" id="CP031124">
    <property type="protein sequence ID" value="AXF86001.1"/>
    <property type="molecule type" value="Genomic_DNA"/>
</dbReference>
<dbReference type="Proteomes" id="UP000252182">
    <property type="component" value="Chromosome"/>
</dbReference>
<dbReference type="EC" id="1.5.1.37" evidence="3"/>
<dbReference type="Gene3D" id="2.30.110.10">
    <property type="entry name" value="Electron Transport, Fmn-binding Protein, Chain A"/>
    <property type="match status" value="1"/>
</dbReference>
<dbReference type="SUPFAM" id="SSF50475">
    <property type="entry name" value="FMN-binding split barrel"/>
    <property type="match status" value="1"/>
</dbReference>
<feature type="domain" description="Flavin reductase like" evidence="2">
    <location>
        <begin position="16"/>
        <end position="162"/>
    </location>
</feature>
<protein>
    <submittedName>
        <fullName evidence="3">4-hydroxyphenylacetate 3-monooxygenase reductase component</fullName>
        <ecNumber evidence="3">1.5.1.37</ecNumber>
    </submittedName>
</protein>
<dbReference type="GO" id="GO:0042602">
    <property type="term" value="F:riboflavin reductase (NADPH) activity"/>
    <property type="evidence" value="ECO:0007669"/>
    <property type="project" value="TreeGrafter"/>
</dbReference>
<proteinExistence type="predicted"/>
<evidence type="ECO:0000259" key="2">
    <source>
        <dbReference type="SMART" id="SM00903"/>
    </source>
</evidence>
<dbReference type="KEGG" id="hyf:DTO96_101741"/>
<name>A0A345DCB3_9BURK</name>